<dbReference type="InterPro" id="IPR002201">
    <property type="entry name" value="Glyco_trans_9"/>
</dbReference>
<sequence>MADAGLPKAAPVRVAGRAPAAKPPVRRIAVFRALQLGDMLCAVPALRALRNAWPHAEITLIGLGDGGDFRRRFSRYIDDWMRFPGLDAFPEQRADEAALPAFYEHARARRFDLALQMHGSGQLSNGVVRRLGARQWIGFMPAGGIPEEGARVAWPDELPEPLRYLKLVEALGVPADDPALELPLTGDDYAESRALCREHRLAPARTVLVHPGARLRSRRWPVERFGAVAAALANEGWQVAVTGTRDEADIVRTTIAASGIDAVDLCSRTSLGGLAALAAQCRLVVCNDTGMSHVCAAVGAPSVVVASGSDVRRWAPLDADRHNVLWKAVPCRPCAYEDCPIGHPCALGVEVDQVLAAARRRLGEEGA</sequence>
<dbReference type="CDD" id="cd03789">
    <property type="entry name" value="GT9_LPS_heptosyltransferase"/>
    <property type="match status" value="1"/>
</dbReference>
<proteinExistence type="predicted"/>
<evidence type="ECO:0000256" key="1">
    <source>
        <dbReference type="ARBA" id="ARBA00022676"/>
    </source>
</evidence>
<reference evidence="3 4" key="1">
    <citation type="submission" date="2017-05" db="EMBL/GenBank/DDBJ databases">
        <title>Complete and WGS of Bordetella genogroups.</title>
        <authorList>
            <person name="Spilker T."/>
            <person name="LiPuma J."/>
        </authorList>
    </citation>
    <scope>NUCLEOTIDE SEQUENCE [LARGE SCALE GENOMIC DNA]</scope>
    <source>
        <strain evidence="3 4">AU7206</strain>
    </source>
</reference>
<accession>A0A1W6ZJ87</accession>
<dbReference type="STRING" id="463040.CAL15_06965"/>
<keyword evidence="2 3" id="KW-0808">Transferase</keyword>
<dbReference type="GO" id="GO:0008713">
    <property type="term" value="F:ADP-heptose-lipopolysaccharide heptosyltransferase activity"/>
    <property type="evidence" value="ECO:0007669"/>
    <property type="project" value="TreeGrafter"/>
</dbReference>
<evidence type="ECO:0000313" key="3">
    <source>
        <dbReference type="EMBL" id="ARP97327.1"/>
    </source>
</evidence>
<keyword evidence="4" id="KW-1185">Reference proteome</keyword>
<dbReference type="KEGG" id="bgm:CAL15_06965"/>
<evidence type="ECO:0000256" key="2">
    <source>
        <dbReference type="ARBA" id="ARBA00022679"/>
    </source>
</evidence>
<organism evidence="3 4">
    <name type="scientific">Bordetella genomosp. 13</name>
    <dbReference type="NCBI Taxonomy" id="463040"/>
    <lineage>
        <taxon>Bacteria</taxon>
        <taxon>Pseudomonadati</taxon>
        <taxon>Pseudomonadota</taxon>
        <taxon>Betaproteobacteria</taxon>
        <taxon>Burkholderiales</taxon>
        <taxon>Alcaligenaceae</taxon>
        <taxon>Bordetella</taxon>
    </lineage>
</organism>
<dbReference type="PANTHER" id="PTHR30160:SF1">
    <property type="entry name" value="LIPOPOLYSACCHARIDE 1,2-N-ACETYLGLUCOSAMINETRANSFERASE-RELATED"/>
    <property type="match status" value="1"/>
</dbReference>
<dbReference type="AlphaFoldDB" id="A0A1W6ZJ87"/>
<name>A0A1W6ZJ87_9BORD</name>
<dbReference type="OrthoDB" id="9807356at2"/>
<dbReference type="Pfam" id="PF01075">
    <property type="entry name" value="Glyco_transf_9"/>
    <property type="match status" value="1"/>
</dbReference>
<dbReference type="GO" id="GO:0005829">
    <property type="term" value="C:cytosol"/>
    <property type="evidence" value="ECO:0007669"/>
    <property type="project" value="TreeGrafter"/>
</dbReference>
<evidence type="ECO:0000313" key="4">
    <source>
        <dbReference type="Proteomes" id="UP000194161"/>
    </source>
</evidence>
<keyword evidence="1" id="KW-0328">Glycosyltransferase</keyword>
<dbReference type="GO" id="GO:0009244">
    <property type="term" value="P:lipopolysaccharide core region biosynthetic process"/>
    <property type="evidence" value="ECO:0007669"/>
    <property type="project" value="TreeGrafter"/>
</dbReference>
<dbReference type="Gene3D" id="3.40.50.2000">
    <property type="entry name" value="Glycogen Phosphorylase B"/>
    <property type="match status" value="2"/>
</dbReference>
<dbReference type="InterPro" id="IPR051199">
    <property type="entry name" value="LPS_LOS_Heptosyltrfase"/>
</dbReference>
<dbReference type="SUPFAM" id="SSF53756">
    <property type="entry name" value="UDP-Glycosyltransferase/glycogen phosphorylase"/>
    <property type="match status" value="1"/>
</dbReference>
<dbReference type="Proteomes" id="UP000194161">
    <property type="component" value="Chromosome"/>
</dbReference>
<dbReference type="EMBL" id="CP021111">
    <property type="protein sequence ID" value="ARP97327.1"/>
    <property type="molecule type" value="Genomic_DNA"/>
</dbReference>
<dbReference type="PANTHER" id="PTHR30160">
    <property type="entry name" value="TETRAACYLDISACCHARIDE 4'-KINASE-RELATED"/>
    <property type="match status" value="1"/>
</dbReference>
<gene>
    <name evidence="3" type="ORF">CAL15_06965</name>
</gene>
<protein>
    <submittedName>
        <fullName evidence="3">LPS biosynthesis glycosyltransferase</fullName>
    </submittedName>
</protein>